<dbReference type="HOGENOM" id="CLU_2118291_0_0_3"/>
<evidence type="ECO:0000313" key="2">
    <source>
        <dbReference type="Proteomes" id="UP000003959"/>
    </source>
</evidence>
<dbReference type="OrthoDB" id="434800at2"/>
<protein>
    <submittedName>
        <fullName evidence="1">Uncharacterized protein</fullName>
    </submittedName>
</protein>
<organism evidence="1 2">
    <name type="scientific">Moorena producens 3L</name>
    <dbReference type="NCBI Taxonomy" id="489825"/>
    <lineage>
        <taxon>Bacteria</taxon>
        <taxon>Bacillati</taxon>
        <taxon>Cyanobacteriota</taxon>
        <taxon>Cyanophyceae</taxon>
        <taxon>Coleofasciculales</taxon>
        <taxon>Coleofasciculaceae</taxon>
        <taxon>Moorena</taxon>
    </lineage>
</organism>
<gene>
    <name evidence="1" type="ORF">LYNGBM3L_56470</name>
</gene>
<evidence type="ECO:0000313" key="1">
    <source>
        <dbReference type="EMBL" id="EGJ30110.1"/>
    </source>
</evidence>
<keyword evidence="2" id="KW-1185">Reference proteome</keyword>
<accession>F4XZ89</accession>
<reference evidence="2" key="1">
    <citation type="journal article" date="2011" name="Proc. Natl. Acad. Sci. U.S.A.">
        <title>Genomic insights into the physiology and ecology of the marine filamentous cyanobacterium Lyngbya majuscula.</title>
        <authorList>
            <person name="Jones A.C."/>
            <person name="Monroe E.A."/>
            <person name="Podell S."/>
            <person name="Hess W.R."/>
            <person name="Klages S."/>
            <person name="Esquenazi E."/>
            <person name="Niessen S."/>
            <person name="Hoover H."/>
            <person name="Rothmann M."/>
            <person name="Lasken R.S."/>
            <person name="Yates J.R.III."/>
            <person name="Reinhardt R."/>
            <person name="Kube M."/>
            <person name="Burkart M.D."/>
            <person name="Allen E.E."/>
            <person name="Dorrestein P.C."/>
            <person name="Gerwick W.H."/>
            <person name="Gerwick L."/>
        </authorList>
    </citation>
    <scope>NUCLEOTIDE SEQUENCE [LARGE SCALE GENOMIC DNA]</scope>
    <source>
        <strain evidence="2">3L</strain>
    </source>
</reference>
<name>F4XZ89_9CYAN</name>
<dbReference type="AlphaFoldDB" id="F4XZ89"/>
<dbReference type="Proteomes" id="UP000003959">
    <property type="component" value="Unassembled WGS sequence"/>
</dbReference>
<dbReference type="EMBL" id="GL890960">
    <property type="protein sequence ID" value="EGJ30110.1"/>
    <property type="molecule type" value="Genomic_DNA"/>
</dbReference>
<proteinExistence type="predicted"/>
<sequence>MMETQTMQIYQVGGALPLNASSYVKRQADEELYQYLKAGEFCYVLNSRQMGKSSLKVQTVKRLQQEEIVCASIDTTMLGSQQIPPREWYGGLISGLVSELELYDSWGGDMRAKK</sequence>
<dbReference type="eggNOG" id="COG1672">
    <property type="taxonomic scope" value="Bacteria"/>
</dbReference>
<dbReference type="RefSeq" id="WP_008188338.1">
    <property type="nucleotide sequence ID" value="NZ_GL890960.1"/>
</dbReference>